<dbReference type="CDD" id="cd00059">
    <property type="entry name" value="FH_FOX"/>
    <property type="match status" value="1"/>
</dbReference>
<dbReference type="PROSITE" id="PS00658">
    <property type="entry name" value="FORK_HEAD_2"/>
    <property type="match status" value="1"/>
</dbReference>
<dbReference type="PANTHER" id="PTHR13962">
    <property type="entry name" value="FORKHEAD BOX PROTEIN N3-LIKE PROTEIN-RELATED"/>
    <property type="match status" value="1"/>
</dbReference>
<dbReference type="SMART" id="SM00339">
    <property type="entry name" value="FH"/>
    <property type="match status" value="1"/>
</dbReference>
<dbReference type="PROSITE" id="PS50039">
    <property type="entry name" value="FORK_HEAD_3"/>
    <property type="match status" value="1"/>
</dbReference>
<keyword evidence="2" id="KW-0805">Transcription regulation</keyword>
<evidence type="ECO:0000256" key="3">
    <source>
        <dbReference type="ARBA" id="ARBA00023125"/>
    </source>
</evidence>
<dbReference type="InterPro" id="IPR036390">
    <property type="entry name" value="WH_DNA-bd_sf"/>
</dbReference>
<keyword evidence="4" id="KW-0804">Transcription</keyword>
<dbReference type="OrthoDB" id="5954824at2759"/>
<accession>A0A8I6TCW5</accession>
<dbReference type="InterPro" id="IPR030456">
    <property type="entry name" value="TF_fork_head_CS_2"/>
</dbReference>
<evidence type="ECO:0000256" key="6">
    <source>
        <dbReference type="PROSITE-ProRule" id="PRU00089"/>
    </source>
</evidence>
<feature type="DNA-binding region" description="Fork-head" evidence="6">
    <location>
        <begin position="108"/>
        <end position="204"/>
    </location>
</feature>
<dbReference type="SUPFAM" id="SSF46785">
    <property type="entry name" value="Winged helix' DNA-binding domain"/>
    <property type="match status" value="1"/>
</dbReference>
<evidence type="ECO:0000313" key="9">
    <source>
        <dbReference type="Proteomes" id="UP000494040"/>
    </source>
</evidence>
<evidence type="ECO:0000256" key="2">
    <source>
        <dbReference type="ARBA" id="ARBA00023015"/>
    </source>
</evidence>
<dbReference type="Proteomes" id="UP000494040">
    <property type="component" value="Unassembled WGS sequence"/>
</dbReference>
<dbReference type="GO" id="GO:0000987">
    <property type="term" value="F:cis-regulatory region sequence-specific DNA binding"/>
    <property type="evidence" value="ECO:0007669"/>
    <property type="project" value="TreeGrafter"/>
</dbReference>
<keyword evidence="9" id="KW-1185">Reference proteome</keyword>
<dbReference type="InterPro" id="IPR001766">
    <property type="entry name" value="Fork_head_dom"/>
</dbReference>
<comment type="subcellular location">
    <subcellularLocation>
        <location evidence="1 6">Nucleus</location>
    </subcellularLocation>
</comment>
<keyword evidence="3 6" id="KW-0238">DNA-binding</keyword>
<name>A0A8I6TCW5_CIMLE</name>
<evidence type="ECO:0000256" key="1">
    <source>
        <dbReference type="ARBA" id="ARBA00004123"/>
    </source>
</evidence>
<dbReference type="KEGG" id="clec:106664053"/>
<keyword evidence="5 6" id="KW-0539">Nucleus</keyword>
<dbReference type="PANTHER" id="PTHR13962:SF17">
    <property type="entry name" value="FORKHEAD BOX PROTEIN N4"/>
    <property type="match status" value="1"/>
</dbReference>
<reference evidence="8" key="1">
    <citation type="submission" date="2022-01" db="UniProtKB">
        <authorList>
            <consortium name="EnsemblMetazoa"/>
        </authorList>
    </citation>
    <scope>IDENTIFICATION</scope>
</reference>
<proteinExistence type="predicted"/>
<dbReference type="GeneID" id="106664053"/>
<dbReference type="Pfam" id="PF00250">
    <property type="entry name" value="Forkhead"/>
    <property type="match status" value="1"/>
</dbReference>
<dbReference type="GO" id="GO:0005634">
    <property type="term" value="C:nucleus"/>
    <property type="evidence" value="ECO:0007669"/>
    <property type="project" value="UniProtKB-SubCell"/>
</dbReference>
<dbReference type="InterPro" id="IPR047119">
    <property type="entry name" value="FOXN2/3-like"/>
</dbReference>
<dbReference type="PRINTS" id="PR00053">
    <property type="entry name" value="FORKHEAD"/>
</dbReference>
<dbReference type="InterPro" id="IPR036388">
    <property type="entry name" value="WH-like_DNA-bd_sf"/>
</dbReference>
<evidence type="ECO:0000256" key="4">
    <source>
        <dbReference type="ARBA" id="ARBA00023163"/>
    </source>
</evidence>
<dbReference type="RefSeq" id="XP_014244912.1">
    <property type="nucleotide sequence ID" value="XM_014389426.2"/>
</dbReference>
<dbReference type="Gene3D" id="1.10.10.10">
    <property type="entry name" value="Winged helix-like DNA-binding domain superfamily/Winged helix DNA-binding domain"/>
    <property type="match status" value="1"/>
</dbReference>
<sequence length="299" mass="34766">MHELVPAMENGLRKKRKTENAGLVKDFVQRIDMVALSGNDLFNGYSQKAESIKITPKDQTVKNEEEPASLSWLVNLSAASLFRNTTDPLPLREYDGRLEYVDTSQNAKPGLTYTELIEKALKEKGELTVSEIYKWIYSNYPYYKKHDGRWKNSIRHNLSINPQFRKGERCNNGGHFWTLNKEYDDQFKRWQEQKKGSREERKRKIIQKREEEELELATRSIMLDNNSNESANFSTNNDPTLVRVATDILNGIDRQVEVEYMVKDESASVCIRSCYPKYRWLIYGLADYHLASMSACSLP</sequence>
<evidence type="ECO:0000313" key="8">
    <source>
        <dbReference type="EnsemblMetazoa" id="XP_014244912.1"/>
    </source>
</evidence>
<evidence type="ECO:0000256" key="5">
    <source>
        <dbReference type="ARBA" id="ARBA00023242"/>
    </source>
</evidence>
<dbReference type="AlphaFoldDB" id="A0A8I6TCW5"/>
<dbReference type="GO" id="GO:0003700">
    <property type="term" value="F:DNA-binding transcription factor activity"/>
    <property type="evidence" value="ECO:0007669"/>
    <property type="project" value="InterPro"/>
</dbReference>
<organism evidence="8 9">
    <name type="scientific">Cimex lectularius</name>
    <name type="common">Bed bug</name>
    <name type="synonym">Acanthia lectularia</name>
    <dbReference type="NCBI Taxonomy" id="79782"/>
    <lineage>
        <taxon>Eukaryota</taxon>
        <taxon>Metazoa</taxon>
        <taxon>Ecdysozoa</taxon>
        <taxon>Arthropoda</taxon>
        <taxon>Hexapoda</taxon>
        <taxon>Insecta</taxon>
        <taxon>Pterygota</taxon>
        <taxon>Neoptera</taxon>
        <taxon>Paraneoptera</taxon>
        <taxon>Hemiptera</taxon>
        <taxon>Heteroptera</taxon>
        <taxon>Panheteroptera</taxon>
        <taxon>Cimicomorpha</taxon>
        <taxon>Cimicidae</taxon>
        <taxon>Cimex</taxon>
    </lineage>
</organism>
<protein>
    <recommendedName>
        <fullName evidence="7">Fork-head domain-containing protein</fullName>
    </recommendedName>
</protein>
<feature type="domain" description="Fork-head" evidence="7">
    <location>
        <begin position="108"/>
        <end position="204"/>
    </location>
</feature>
<dbReference type="EnsemblMetazoa" id="XM_014389426.2">
    <property type="protein sequence ID" value="XP_014244912.1"/>
    <property type="gene ID" value="LOC106664053"/>
</dbReference>
<evidence type="ECO:0000259" key="7">
    <source>
        <dbReference type="PROSITE" id="PS50039"/>
    </source>
</evidence>